<evidence type="ECO:0000259" key="6">
    <source>
        <dbReference type="Pfam" id="PF25249"/>
    </source>
</evidence>
<dbReference type="Pfam" id="PF25248">
    <property type="entry name" value="Ig_CFAP65_8th"/>
    <property type="match status" value="1"/>
</dbReference>
<dbReference type="InterPro" id="IPR058536">
    <property type="entry name" value="Ig_CFAP65_4th"/>
</dbReference>
<feature type="domain" description="CFAP65 eight Ig-like" evidence="5">
    <location>
        <begin position="908"/>
        <end position="1006"/>
    </location>
</feature>
<dbReference type="Pfam" id="PF24816">
    <property type="entry name" value="Ig_CFAP65__9th"/>
    <property type="match status" value="1"/>
</dbReference>
<evidence type="ECO:0000313" key="7">
    <source>
        <dbReference type="EMBL" id="PWA31441.1"/>
    </source>
</evidence>
<dbReference type="Pfam" id="PF25249">
    <property type="entry name" value="Ig_CFAP65_7th"/>
    <property type="match status" value="1"/>
</dbReference>
<evidence type="ECO:0000259" key="3">
    <source>
        <dbReference type="Pfam" id="PF24507"/>
    </source>
</evidence>
<dbReference type="InterPro" id="IPR056344">
    <property type="entry name" value="Ig_CFAP65-like_9th"/>
</dbReference>
<dbReference type="EMBL" id="NHOQ01000293">
    <property type="protein sequence ID" value="PWA31441.1"/>
    <property type="molecule type" value="Genomic_DNA"/>
</dbReference>
<dbReference type="InterPro" id="IPR013783">
    <property type="entry name" value="Ig-like_fold"/>
</dbReference>
<comment type="caution">
    <text evidence="7">The sequence shown here is derived from an EMBL/GenBank/DDBJ whole genome shotgun (WGS) entry which is preliminary data.</text>
</comment>
<name>A0A315W7W2_GAMAF</name>
<sequence>MHCSLSTAMLAESRCPACLASAFCRWKRPDRETDVKEPQLPGVKQCQGKSHPQRSILLGLETTLDLTWKDWVIGREYTKTLVIRNIRNKLQKLHISAPESKCFSIVNPEVVVLSPGTSFCLPVTFKPLQKCGYKDCIQFQAIEGNFKVCLHAVLSSHNLKVPESVMLPVCAVEHYTLTSFPIKNISKIQMSFKWDSTAPFQLRPEQGQLRPGQQCVITVDFQPLEAQVYQQQVLCTYGADGNKAVSCCAVLLQGIAKYPFLQLRIPNDKEEISPGDIELDFGSVAVGHSLSKQFEIFNPSPVSVWFSLSQLPGAVAIFGSHFSWDVTSEKIVAGGSIQVLVTYSPTVVDIVSVDYLSLNYKGSLSKSQVKLIGTCMGPKLCLSSSVVNFGCVEEKGSAEQTVELLNSSPVQATYQWDIDCANSVFRVSPASGTVLPYSKIKVNVSYKPTHPMPHHRRVACLILLREPLFLDLIGTCHPNLREQVALTLEHLVEYKSKLYRMWNSSDELLEVPLEEEGNSATVIPPAPMEKLNKIKKEHVDSLFSPSFPFVSIEPSELLFNHKTTSFFVTSSAVSQCVTFKNHTKEKLSLMWTVIQDSPFCVTPSSFELAPLKSTTALVTYEPKEINTLHGGELECFAYCKMPQENPSSEQHRPCLPCCVTVRVISHSFQPGIDHFPPSCILKPHQVVFPPLSLISYRTVLLQNNGDQPLIFCLNNRTSSDLPRSVHMSPGSGFIQPGQHQILTIGAVPTLDSPTKGFNLPLQLNAAEFTKVLHDTGTYDVELTVVSTLEKPSVSFENSNGLHFSATAVGSKSQQTHSIKNLSSVPINWPSVIVLHDRFQWIISERDQNLIFVEPDAGKLHSNESLVQTWTFSPLTEKTYTFKPTLSFQSDDFNKSQLSFRVNGTGAAGTIEAGKELLDMGENLVGSCRSFHIPMVNNCSCPISFRLSVQLEETPPDSEDNSALQLDLETGTIASHSTVLLGSTLRLGAQGWYRWTISYQITDANGFGMCPPEKLCEVRTKGVFPSLQVVDAYSSGSVARLCKQYLWKLFSLDSFNEHLLSTPCTAEITFKAPTKDSLNSVSSFPQVILDFNFGAAPLHSEPSDFMLMFWNPGSISVNWTFLFPEDQEMQLENWAVTGQFSNKELQEMKVQDNQLFRVTPRSGTLLPGQKCPVHFCYSHDFIGIDRLPVLFKLSLGRVVLLNFQGVTLNRNEPYLHFVSNHHVFTPVAIRDSTPPRQACHFFKSKRQNTYELYNGGAVTVHYEVDQAVLSQLQMENYDHPILSCLSPQGKVLPGNKAVLEWIFSPLEAKIYHMDVPIHILEKDSVIVNFEGCGMNALSTSANLSIEYSEAKTHRHCAKKGPFPGQAIFQIQVAWLSVDSVSIGDIPVCTKSSRIMFITSLSYTEIVYFVWEIPTQSNQQVVQIHPERGCLGPRECVMCILTFVSEFPTIYQLDLITQKAALIHYHKALQCWEEEKKRQENEFTITDKISSRTQRVLVDEILLAPPARKGAPLPKYKTLPPICGSKSVCNLYDKNKRAQTRLERESANIWRRPQTPQPALLHLSVTAHTYDIPDFYTHFPDRHLQLTRIKQLLNSSSTRRLAKLCPSTCGAERDIVVDILTPLYKDLLDDSAFAESLMVLASRPPIYECQTSATPPITFPSSPQHSVQSNWTVDGEAAVCLGKISQIQATAESKHAPSDLAEAVLLKTLQNLMMEAVTGELTLFAYPRSKIRTSLSA</sequence>
<evidence type="ECO:0000259" key="2">
    <source>
        <dbReference type="Pfam" id="PF24291"/>
    </source>
</evidence>
<dbReference type="GO" id="GO:0007288">
    <property type="term" value="P:sperm axoneme assembly"/>
    <property type="evidence" value="ECO:0007669"/>
    <property type="project" value="TreeGrafter"/>
</dbReference>
<evidence type="ECO:0000259" key="4">
    <source>
        <dbReference type="Pfam" id="PF24816"/>
    </source>
</evidence>
<dbReference type="Pfam" id="PF24507">
    <property type="entry name" value="Ig_CFAP65_4th"/>
    <property type="match status" value="1"/>
</dbReference>
<feature type="domain" description="CFAP65 tenth Ig-like" evidence="2">
    <location>
        <begin position="1208"/>
        <end position="1334"/>
    </location>
</feature>
<dbReference type="InterPro" id="IPR056305">
    <property type="entry name" value="Ig_CFAP65_10th"/>
</dbReference>
<feature type="domain" description="CFAP65 seventh Ig-like" evidence="6">
    <location>
        <begin position="796"/>
        <end position="898"/>
    </location>
</feature>
<accession>A0A315W7W2</accession>
<dbReference type="GO" id="GO:0005737">
    <property type="term" value="C:cytoplasm"/>
    <property type="evidence" value="ECO:0007669"/>
    <property type="project" value="UniProtKB-SubCell"/>
</dbReference>
<dbReference type="Pfam" id="PF22067">
    <property type="entry name" value="Cep192_D3"/>
    <property type="match status" value="1"/>
</dbReference>
<keyword evidence="8" id="KW-1185">Reference proteome</keyword>
<gene>
    <name evidence="7" type="ORF">CCH79_00002960</name>
</gene>
<dbReference type="InterPro" id="IPR008962">
    <property type="entry name" value="PapD-like_sf"/>
</dbReference>
<evidence type="ECO:0008006" key="9">
    <source>
        <dbReference type="Google" id="ProtNLM"/>
    </source>
</evidence>
<dbReference type="PANTHER" id="PTHR46127:SF1">
    <property type="entry name" value="CILIA- AND FLAGELLA-ASSOCIATED PROTEIN 65"/>
    <property type="match status" value="1"/>
</dbReference>
<dbReference type="GO" id="GO:0036126">
    <property type="term" value="C:sperm flagellum"/>
    <property type="evidence" value="ECO:0007669"/>
    <property type="project" value="TreeGrafter"/>
</dbReference>
<dbReference type="InterPro" id="IPR052614">
    <property type="entry name" value="CFAP65"/>
</dbReference>
<feature type="domain" description="CFAP65 fourth Ig-like" evidence="3">
    <location>
        <begin position="386"/>
        <end position="478"/>
    </location>
</feature>
<dbReference type="Proteomes" id="UP000250572">
    <property type="component" value="Unassembled WGS sequence"/>
</dbReference>
<evidence type="ECO:0000313" key="8">
    <source>
        <dbReference type="Proteomes" id="UP000250572"/>
    </source>
</evidence>
<feature type="domain" description="Cep192-like" evidence="1">
    <location>
        <begin position="159"/>
        <end position="235"/>
    </location>
</feature>
<feature type="domain" description="CFAP65-like ninth Ig-like" evidence="4">
    <location>
        <begin position="1024"/>
        <end position="1204"/>
    </location>
</feature>
<dbReference type="SUPFAM" id="SSF49354">
    <property type="entry name" value="PapD-like"/>
    <property type="match status" value="1"/>
</dbReference>
<reference evidence="7 8" key="1">
    <citation type="journal article" date="2018" name="G3 (Bethesda)">
        <title>A High-Quality Reference Genome for the Invasive Mosquitofish Gambusia affinis Using a Chicago Library.</title>
        <authorList>
            <person name="Hoffberg S.L."/>
            <person name="Troendle N.J."/>
            <person name="Glenn T.C."/>
            <person name="Mahmud O."/>
            <person name="Louha S."/>
            <person name="Chalopin D."/>
            <person name="Bennetzen J.L."/>
            <person name="Mauricio R."/>
        </authorList>
    </citation>
    <scope>NUCLEOTIDE SEQUENCE [LARGE SCALE GENOMIC DNA]</scope>
    <source>
        <strain evidence="7">NE01/NJP1002.9</strain>
        <tissue evidence="7">Muscle</tissue>
    </source>
</reference>
<protein>
    <recommendedName>
        <fullName evidence="9">Abnormal spindle-like microcephaly-associated protein ASH domain-containing protein</fullName>
    </recommendedName>
</protein>
<evidence type="ECO:0000259" key="5">
    <source>
        <dbReference type="Pfam" id="PF25248"/>
    </source>
</evidence>
<dbReference type="PANTHER" id="PTHR46127">
    <property type="entry name" value="CILIA- AND FLAGELLA-ASSOCIATED PROTEIN 65"/>
    <property type="match status" value="1"/>
</dbReference>
<dbReference type="Gene3D" id="2.60.40.10">
    <property type="entry name" value="Immunoglobulins"/>
    <property type="match status" value="6"/>
</dbReference>
<organism evidence="7 8">
    <name type="scientific">Gambusia affinis</name>
    <name type="common">Western mosquitofish</name>
    <name type="synonym">Heterandria affinis</name>
    <dbReference type="NCBI Taxonomy" id="33528"/>
    <lineage>
        <taxon>Eukaryota</taxon>
        <taxon>Metazoa</taxon>
        <taxon>Chordata</taxon>
        <taxon>Craniata</taxon>
        <taxon>Vertebrata</taxon>
        <taxon>Euteleostomi</taxon>
        <taxon>Actinopterygii</taxon>
        <taxon>Neopterygii</taxon>
        <taxon>Teleostei</taxon>
        <taxon>Neoteleostei</taxon>
        <taxon>Acanthomorphata</taxon>
        <taxon>Ovalentaria</taxon>
        <taxon>Atherinomorphae</taxon>
        <taxon>Cyprinodontiformes</taxon>
        <taxon>Poeciliidae</taxon>
        <taxon>Poeciliinae</taxon>
        <taxon>Gambusia</taxon>
    </lineage>
</organism>
<feature type="non-terminal residue" evidence="7">
    <location>
        <position position="1735"/>
    </location>
</feature>
<evidence type="ECO:0000259" key="1">
    <source>
        <dbReference type="Pfam" id="PF22067"/>
    </source>
</evidence>
<dbReference type="InterPro" id="IPR057467">
    <property type="entry name" value="Ig_CFAP65_8th"/>
</dbReference>
<dbReference type="InterPro" id="IPR054089">
    <property type="entry name" value="Cep192-like_D3"/>
</dbReference>
<dbReference type="InterPro" id="IPR057470">
    <property type="entry name" value="Ig_CFAP65_7th"/>
</dbReference>
<dbReference type="Pfam" id="PF24291">
    <property type="entry name" value="Ig_CFAP65"/>
    <property type="match status" value="1"/>
</dbReference>
<proteinExistence type="predicted"/>